<accession>A0A502CEA3</accession>
<evidence type="ECO:0000313" key="3">
    <source>
        <dbReference type="Proteomes" id="UP000318413"/>
    </source>
</evidence>
<dbReference type="Proteomes" id="UP000318413">
    <property type="component" value="Unassembled WGS sequence"/>
</dbReference>
<dbReference type="AlphaFoldDB" id="A0A502CEA3"/>
<evidence type="ECO:0000259" key="1">
    <source>
        <dbReference type="PROSITE" id="PS51819"/>
    </source>
</evidence>
<dbReference type="SUPFAM" id="SSF54593">
    <property type="entry name" value="Glyoxalase/Bleomycin resistance protein/Dihydroxybiphenyl dioxygenase"/>
    <property type="match status" value="1"/>
</dbReference>
<comment type="caution">
    <text evidence="2">The sequence shown here is derived from an EMBL/GenBank/DDBJ whole genome shotgun (WGS) entry which is preliminary data.</text>
</comment>
<dbReference type="PROSITE" id="PS51819">
    <property type="entry name" value="VOC"/>
    <property type="match status" value="1"/>
</dbReference>
<name>A0A502CEA3_9SPHN</name>
<dbReference type="Pfam" id="PF00903">
    <property type="entry name" value="Glyoxalase"/>
    <property type="match status" value="1"/>
</dbReference>
<reference evidence="2 3" key="1">
    <citation type="journal article" date="2019" name="Environ. Microbiol.">
        <title>Species interactions and distinct microbial communities in high Arctic permafrost affected cryosols are associated with the CH4 and CO2 gas fluxes.</title>
        <authorList>
            <person name="Altshuler I."/>
            <person name="Hamel J."/>
            <person name="Turney S."/>
            <person name="Magnuson E."/>
            <person name="Levesque R."/>
            <person name="Greer C."/>
            <person name="Whyte L.G."/>
        </authorList>
    </citation>
    <scope>NUCLEOTIDE SEQUENCE [LARGE SCALE GENOMIC DNA]</scope>
    <source>
        <strain evidence="2 3">S5.1</strain>
    </source>
</reference>
<dbReference type="EMBL" id="RCZK01000008">
    <property type="protein sequence ID" value="TPG12025.1"/>
    <property type="molecule type" value="Genomic_DNA"/>
</dbReference>
<dbReference type="InterPro" id="IPR029068">
    <property type="entry name" value="Glyas_Bleomycin-R_OHBP_Dase"/>
</dbReference>
<evidence type="ECO:0000313" key="2">
    <source>
        <dbReference type="EMBL" id="TPG12025.1"/>
    </source>
</evidence>
<organism evidence="2 3">
    <name type="scientific">Sphingomonas oligophenolica</name>
    <dbReference type="NCBI Taxonomy" id="301154"/>
    <lineage>
        <taxon>Bacteria</taxon>
        <taxon>Pseudomonadati</taxon>
        <taxon>Pseudomonadota</taxon>
        <taxon>Alphaproteobacteria</taxon>
        <taxon>Sphingomonadales</taxon>
        <taxon>Sphingomonadaceae</taxon>
        <taxon>Sphingomonas</taxon>
    </lineage>
</organism>
<proteinExistence type="predicted"/>
<sequence>MVADNTLSAGVWQRTLVHSERNKPMTTAQHRQIVFTEIPVVDPGRARQFYELLLEGPLIEDNGGPNPIWVFPHAEGVSAAAGHLYPGKPAKDGEGMTAHFAVTEELTAVMDRVKSAGGDVVSDVLDIYPGSFFYAKDTEGDSLGIFKYNR</sequence>
<keyword evidence="3" id="KW-1185">Reference proteome</keyword>
<dbReference type="InterPro" id="IPR004360">
    <property type="entry name" value="Glyas_Fos-R_dOase_dom"/>
</dbReference>
<feature type="domain" description="VOC" evidence="1">
    <location>
        <begin position="32"/>
        <end position="148"/>
    </location>
</feature>
<protein>
    <submittedName>
        <fullName evidence="2">VOC family protein</fullName>
    </submittedName>
</protein>
<dbReference type="OrthoDB" id="9796521at2"/>
<dbReference type="InterPro" id="IPR037523">
    <property type="entry name" value="VOC_core"/>
</dbReference>
<dbReference type="Gene3D" id="3.10.180.10">
    <property type="entry name" value="2,3-Dihydroxybiphenyl 1,2-Dioxygenase, domain 1"/>
    <property type="match status" value="1"/>
</dbReference>
<gene>
    <name evidence="2" type="ORF">EAH84_11115</name>
</gene>